<dbReference type="Proteomes" id="UP001194746">
    <property type="component" value="Unassembled WGS sequence"/>
</dbReference>
<dbReference type="PANTHER" id="PTHR13271">
    <property type="entry name" value="UNCHARACTERIZED PUTATIVE METHYLTRANSFERASE"/>
    <property type="match status" value="1"/>
</dbReference>
<dbReference type="GO" id="GO:0016279">
    <property type="term" value="F:protein-lysine N-methyltransferase activity"/>
    <property type="evidence" value="ECO:0007669"/>
    <property type="project" value="TreeGrafter"/>
</dbReference>
<evidence type="ECO:0000313" key="1">
    <source>
        <dbReference type="EMBL" id="KAF9883059.1"/>
    </source>
</evidence>
<proteinExistence type="predicted"/>
<keyword evidence="2" id="KW-1185">Reference proteome</keyword>
<dbReference type="Gene3D" id="3.90.1410.10">
    <property type="entry name" value="set domain protein methyltransferase, domain 1"/>
    <property type="match status" value="1"/>
</dbReference>
<dbReference type="PANTHER" id="PTHR13271:SF135">
    <property type="entry name" value="SET DOMAIN PROTEIN (AFU_ORTHOLOGUE AFUA_4G11040)"/>
    <property type="match status" value="1"/>
</dbReference>
<comment type="caution">
    <text evidence="1">The sequence shown here is derived from an EMBL/GenBank/DDBJ whole genome shotgun (WGS) entry which is preliminary data.</text>
</comment>
<dbReference type="InterPro" id="IPR046341">
    <property type="entry name" value="SET_dom_sf"/>
</dbReference>
<dbReference type="AlphaFoldDB" id="A0AAD4CAU8"/>
<protein>
    <recommendedName>
        <fullName evidence="3">SET domain-containing protein</fullName>
    </recommendedName>
</protein>
<dbReference type="SUPFAM" id="SSF82199">
    <property type="entry name" value="SET domain"/>
    <property type="match status" value="1"/>
</dbReference>
<evidence type="ECO:0008006" key="3">
    <source>
        <dbReference type="Google" id="ProtNLM"/>
    </source>
</evidence>
<dbReference type="FunFam" id="3.90.1410.10:FF:000039">
    <property type="entry name" value="SET domain protein (AFU_orthologue AFUA_4G11040)"/>
    <property type="match status" value="1"/>
</dbReference>
<reference evidence="1" key="2">
    <citation type="submission" date="2020-02" db="EMBL/GenBank/DDBJ databases">
        <authorList>
            <person name="Gilchrist C.L.M."/>
            <person name="Chooi Y.-H."/>
        </authorList>
    </citation>
    <scope>NUCLEOTIDE SEQUENCE</scope>
    <source>
        <strain evidence="1">MST-FP2251</strain>
    </source>
</reference>
<organism evidence="1 2">
    <name type="scientific">Aspergillus nanangensis</name>
    <dbReference type="NCBI Taxonomy" id="2582783"/>
    <lineage>
        <taxon>Eukaryota</taxon>
        <taxon>Fungi</taxon>
        <taxon>Dikarya</taxon>
        <taxon>Ascomycota</taxon>
        <taxon>Pezizomycotina</taxon>
        <taxon>Eurotiomycetes</taxon>
        <taxon>Eurotiomycetidae</taxon>
        <taxon>Eurotiales</taxon>
        <taxon>Aspergillaceae</taxon>
        <taxon>Aspergillus</taxon>
        <taxon>Aspergillus subgen. Circumdati</taxon>
    </lineage>
</organism>
<reference evidence="1" key="1">
    <citation type="journal article" date="2019" name="Beilstein J. Org. Chem.">
        <title>Nanangenines: drimane sesquiterpenoids as the dominant metabolite cohort of a novel Australian fungus, Aspergillus nanangensis.</title>
        <authorList>
            <person name="Lacey H.J."/>
            <person name="Gilchrist C.L.M."/>
            <person name="Crombie A."/>
            <person name="Kalaitzis J.A."/>
            <person name="Vuong D."/>
            <person name="Rutledge P.J."/>
            <person name="Turner P."/>
            <person name="Pitt J.I."/>
            <person name="Lacey E."/>
            <person name="Chooi Y.H."/>
            <person name="Piggott A.M."/>
        </authorList>
    </citation>
    <scope>NUCLEOTIDE SEQUENCE</scope>
    <source>
        <strain evidence="1">MST-FP2251</strain>
    </source>
</reference>
<sequence>MDPPRPSDDSSLGVYTSLLEWMINHGGHLHENVQIAKDETRGVHLKVKEGCEDGLSSNTNIIKTPLVATMSYFNAIDYHSPPMSGTSEPIAFAAHGLHFPPTFMEAVDRDETAILFLIGQYLRGSDGFWHPYIQTLPQPGDLTTPLYYEGTDLRWLEGTSLLPAREERMRLLKERYKNTLAELRKSGFEDVEKYSWELYLWASTIFASRAFSSKVLSSVIPSTELPEENVSVLLPFFDISNHRPMAKVEWQAGTDDVVFVTLENVAAGQEVSNNYGPRNNEQLMMNYGFCLPNNPCDYRILSLRAPPGSPLDEAKKQQRQRFMIRADENDEQYYVFNIFYPLLGPDSQMEYTIFSPALVDAVSILAANGRELARINILQDSIHLSETYARSRPILAALSQIAIELISHIVRLTASADGLEHPSNLKQTHAKMYRDSQILLSRTALVIAAWSLDSARQHNVGLSWEETKPRLAAHMSQIPPGLLSEEVLSRIQIRILERPSLLTKNGELFLADDLRDLLTEPIREPVESFMNYTLTTFHQSAAEICDISGPSPFYFSLFLSVVIAIYRTNPGVCPLPHRLSQWANFLLQKFRELPSVHKEALRLEDQDDEEFVQIFDRHLATLRTQKYGIELLEKLKPFTGDYQSADWWLSPNWMRWAWMISQDETVQVPENPLGMLAAGESGGRAVTLSTERYLYISGEYL</sequence>
<evidence type="ECO:0000313" key="2">
    <source>
        <dbReference type="Proteomes" id="UP001194746"/>
    </source>
</evidence>
<name>A0AAD4CAU8_ASPNN</name>
<dbReference type="InterPro" id="IPR050600">
    <property type="entry name" value="SETD3_SETD6_MTase"/>
</dbReference>
<dbReference type="EMBL" id="VCAU01000189">
    <property type="protein sequence ID" value="KAF9883059.1"/>
    <property type="molecule type" value="Genomic_DNA"/>
</dbReference>
<gene>
    <name evidence="1" type="ORF">FE257_004138</name>
</gene>
<accession>A0AAD4CAU8</accession>